<dbReference type="EMBL" id="JABMIG020000060">
    <property type="protein sequence ID" value="KAL3796775.1"/>
    <property type="molecule type" value="Genomic_DNA"/>
</dbReference>
<evidence type="ECO:0000256" key="5">
    <source>
        <dbReference type="SAM" id="MobiDB-lite"/>
    </source>
</evidence>
<evidence type="ECO:0000256" key="6">
    <source>
        <dbReference type="SAM" id="Phobius"/>
    </source>
</evidence>
<evidence type="ECO:0008006" key="9">
    <source>
        <dbReference type="Google" id="ProtNLM"/>
    </source>
</evidence>
<feature type="transmembrane region" description="Helical" evidence="6">
    <location>
        <begin position="306"/>
        <end position="329"/>
    </location>
</feature>
<feature type="region of interest" description="Disordered" evidence="5">
    <location>
        <begin position="1"/>
        <end position="26"/>
    </location>
</feature>
<dbReference type="InterPro" id="IPR005178">
    <property type="entry name" value="Ostalpha/TMEM184C"/>
</dbReference>
<dbReference type="SMART" id="SM01417">
    <property type="entry name" value="Solute_trans_a"/>
    <property type="match status" value="1"/>
</dbReference>
<dbReference type="AlphaFoldDB" id="A0ABD3Q8U6"/>
<organism evidence="7 8">
    <name type="scientific">Cyclotella cryptica</name>
    <dbReference type="NCBI Taxonomy" id="29204"/>
    <lineage>
        <taxon>Eukaryota</taxon>
        <taxon>Sar</taxon>
        <taxon>Stramenopiles</taxon>
        <taxon>Ochrophyta</taxon>
        <taxon>Bacillariophyta</taxon>
        <taxon>Coscinodiscophyceae</taxon>
        <taxon>Thalassiosirophycidae</taxon>
        <taxon>Stephanodiscales</taxon>
        <taxon>Stephanodiscaceae</taxon>
        <taxon>Cyclotella</taxon>
    </lineage>
</organism>
<feature type="transmembrane region" description="Helical" evidence="6">
    <location>
        <begin position="169"/>
        <end position="187"/>
    </location>
</feature>
<feature type="transmembrane region" description="Helical" evidence="6">
    <location>
        <begin position="136"/>
        <end position="157"/>
    </location>
</feature>
<keyword evidence="3 6" id="KW-1133">Transmembrane helix</keyword>
<feature type="transmembrane region" description="Helical" evidence="6">
    <location>
        <begin position="383"/>
        <end position="403"/>
    </location>
</feature>
<feature type="transmembrane region" description="Helical" evidence="6">
    <location>
        <begin position="423"/>
        <end position="443"/>
    </location>
</feature>
<name>A0ABD3Q8U6_9STRA</name>
<protein>
    <recommendedName>
        <fullName evidence="9">DUF300-domain-containing protein</fullName>
    </recommendedName>
</protein>
<feature type="transmembrane region" description="Helical" evidence="6">
    <location>
        <begin position="207"/>
        <end position="226"/>
    </location>
</feature>
<evidence type="ECO:0000256" key="3">
    <source>
        <dbReference type="ARBA" id="ARBA00022989"/>
    </source>
</evidence>
<feature type="compositionally biased region" description="Polar residues" evidence="5">
    <location>
        <begin position="13"/>
        <end position="23"/>
    </location>
</feature>
<evidence type="ECO:0000256" key="2">
    <source>
        <dbReference type="ARBA" id="ARBA00022692"/>
    </source>
</evidence>
<keyword evidence="8" id="KW-1185">Reference proteome</keyword>
<feature type="transmembrane region" description="Helical" evidence="6">
    <location>
        <begin position="341"/>
        <end position="363"/>
    </location>
</feature>
<comment type="caution">
    <text evidence="7">The sequence shown here is derived from an EMBL/GenBank/DDBJ whole genome shotgun (WGS) entry which is preliminary data.</text>
</comment>
<keyword evidence="2 6" id="KW-0812">Transmembrane</keyword>
<evidence type="ECO:0000313" key="8">
    <source>
        <dbReference type="Proteomes" id="UP001516023"/>
    </source>
</evidence>
<keyword evidence="4 6" id="KW-0472">Membrane</keyword>
<gene>
    <name evidence="7" type="ORF">HJC23_010922</name>
</gene>
<dbReference type="Proteomes" id="UP001516023">
    <property type="component" value="Unassembled WGS sequence"/>
</dbReference>
<proteinExistence type="predicted"/>
<comment type="subcellular location">
    <subcellularLocation>
        <location evidence="1">Membrane</location>
        <topology evidence="1">Multi-pass membrane protein</topology>
    </subcellularLocation>
</comment>
<evidence type="ECO:0000313" key="7">
    <source>
        <dbReference type="EMBL" id="KAL3796775.1"/>
    </source>
</evidence>
<evidence type="ECO:0000256" key="1">
    <source>
        <dbReference type="ARBA" id="ARBA00004141"/>
    </source>
</evidence>
<evidence type="ECO:0000256" key="4">
    <source>
        <dbReference type="ARBA" id="ARBA00023136"/>
    </source>
</evidence>
<accession>A0ABD3Q8U6</accession>
<dbReference type="PANTHER" id="PTHR23423">
    <property type="entry name" value="ORGANIC SOLUTE TRANSPORTER-RELATED"/>
    <property type="match status" value="1"/>
</dbReference>
<dbReference type="GO" id="GO:0016020">
    <property type="term" value="C:membrane"/>
    <property type="evidence" value="ECO:0007669"/>
    <property type="project" value="UniProtKB-SubCell"/>
</dbReference>
<sequence length="591" mass="66423">MNDQDHADELGANSASALNSDTAANIDDTTRIPPLAVWNNEMQDQDADRLALLHRPLQASDGDDCDLNSNFERKNGYPNRDRLLDEKGDGLFRPLFWSTLPGHETSNNPLNFSAKSSKPFNLARSLPSTSLLMKKLGHVLAVSSSAIFLLFVFPLLLHSAISDARKGKTDFAAFYSAAGFCVITLVLSLREILSHLYNWYAPDVQKFVVRILFMVPLYSVQSWLSLRFHGPARVYIDTLRDLYEAYVIQSFVYYLIELLGGEDRMEELLLKKEDHLGEHGKIMSAVFRMKRWQMGKDFLLKIKHGVLQYVVVKTFLSLLTTFVLLPSGLYGEGTFSWDYAYPYLTIILNLSVMYALYCLVKLFHAVKSDLRSPVNWRPVGKFLCVKGVVFFTWWQGVLIYFLKSRGLIDDIGTWSGEDVANGLIDYLVCVEMAFFAIAHMFTFTYKDYLPEGMEGKRRGGLIGALFAKIDKVRRNNNGIGGNRDQSQGTISQTALLDDEDEVIPCIDENGEIVEHGSYRPPRSVSAAFEKREAPLSLREALWSSTVPRETLDDIKRLGVVAGVQGSFGRGRGIGERALDISLTNLNVAESI</sequence>
<reference evidence="7 8" key="1">
    <citation type="journal article" date="2020" name="G3 (Bethesda)">
        <title>Improved Reference Genome for Cyclotella cryptica CCMP332, a Model for Cell Wall Morphogenesis, Salinity Adaptation, and Lipid Production in Diatoms (Bacillariophyta).</title>
        <authorList>
            <person name="Roberts W.R."/>
            <person name="Downey K.M."/>
            <person name="Ruck E.C."/>
            <person name="Traller J.C."/>
            <person name="Alverson A.J."/>
        </authorList>
    </citation>
    <scope>NUCLEOTIDE SEQUENCE [LARGE SCALE GENOMIC DNA]</scope>
    <source>
        <strain evidence="7 8">CCMP332</strain>
    </source>
</reference>
<dbReference type="Pfam" id="PF03619">
    <property type="entry name" value="Solute_trans_a"/>
    <property type="match status" value="1"/>
</dbReference>